<dbReference type="SUPFAM" id="SSF58104">
    <property type="entry name" value="Methyl-accepting chemotaxis protein (MCP) signaling domain"/>
    <property type="match status" value="1"/>
</dbReference>
<dbReference type="Proteomes" id="UP000224003">
    <property type="component" value="Unassembled WGS sequence"/>
</dbReference>
<dbReference type="EMBL" id="NUVX01000062">
    <property type="protein sequence ID" value="PFJ33161.1"/>
    <property type="molecule type" value="Genomic_DNA"/>
</dbReference>
<comment type="caution">
    <text evidence="6">The sequence shown here is derived from an EMBL/GenBank/DDBJ whole genome shotgun (WGS) entry which is preliminary data.</text>
</comment>
<dbReference type="Pfam" id="PF00015">
    <property type="entry name" value="MCPsignal"/>
    <property type="match status" value="1"/>
</dbReference>
<keyword evidence="4" id="KW-1133">Transmembrane helix</keyword>
<dbReference type="InterPro" id="IPR004089">
    <property type="entry name" value="MCPsignal_dom"/>
</dbReference>
<keyword evidence="4" id="KW-0812">Transmembrane</keyword>
<feature type="transmembrane region" description="Helical" evidence="4">
    <location>
        <begin position="12"/>
        <end position="30"/>
    </location>
</feature>
<dbReference type="PANTHER" id="PTHR32089">
    <property type="entry name" value="METHYL-ACCEPTING CHEMOTAXIS PROTEIN MCPB"/>
    <property type="match status" value="1"/>
</dbReference>
<evidence type="ECO:0000313" key="7">
    <source>
        <dbReference type="Proteomes" id="UP000224003"/>
    </source>
</evidence>
<gene>
    <name evidence="6" type="ORF">COJ15_28375</name>
</gene>
<dbReference type="AlphaFoldDB" id="A0A9X6WIB5"/>
<feature type="transmembrane region" description="Helical" evidence="4">
    <location>
        <begin position="110"/>
        <end position="127"/>
    </location>
</feature>
<dbReference type="GO" id="GO:0007165">
    <property type="term" value="P:signal transduction"/>
    <property type="evidence" value="ECO:0007669"/>
    <property type="project" value="UniProtKB-KW"/>
</dbReference>
<organism evidence="6 7">
    <name type="scientific">Bacillus thuringiensis</name>
    <dbReference type="NCBI Taxonomy" id="1428"/>
    <lineage>
        <taxon>Bacteria</taxon>
        <taxon>Bacillati</taxon>
        <taxon>Bacillota</taxon>
        <taxon>Bacilli</taxon>
        <taxon>Bacillales</taxon>
        <taxon>Bacillaceae</taxon>
        <taxon>Bacillus</taxon>
        <taxon>Bacillus cereus group</taxon>
    </lineage>
</organism>
<feature type="transmembrane region" description="Helical" evidence="4">
    <location>
        <begin position="36"/>
        <end position="56"/>
    </location>
</feature>
<feature type="coiled-coil region" evidence="3">
    <location>
        <begin position="164"/>
        <end position="226"/>
    </location>
</feature>
<accession>A0A9X6WIB5</accession>
<dbReference type="PANTHER" id="PTHR32089:SF112">
    <property type="entry name" value="LYSOZYME-LIKE PROTEIN-RELATED"/>
    <property type="match status" value="1"/>
</dbReference>
<sequence length="477" mass="53355">MNGALIYRNQKMFSLSILLNIIVLIAMIVSKKPPGFITLVCLIFGLVSVVNYFLIYKTTVNPVIPALLFIGINYGVVALTIAMDPSLNKFLFLFGAMTIATIYQDIKISIGSYVMAVAVSVFSYICYKNEIFGGYDVVQPKSLIFMLAIVTIMKSIMMVQAYASEKLRKKAEEQEKEARIQKEYAENMLKQVEENAKELHLFNNKLNGHTKEVKQLTNQIVGFSNEMELSFGQQTQKVSHISDNIKLIGDETKAMTLNSESIQKKATDSKDLIVKSESDLNELSKSFTYLKSVFEKSLTSGKELTSQAEEIEKLSTAIEDIAAQTNMLALNAAVEAVRAGEHGKGFSVVAEEVRKLADNSFRATKEITTILEHIKRTANENQEFIHQSHEAIQSSENSTSRFNSTFIEIKKTIDEIANVSVQIKNLNNLISEIDVLIADTAVISDQNTYGLVELNKNLREINENIERIAIGFESLHK</sequence>
<dbReference type="SMART" id="SM00283">
    <property type="entry name" value="MA"/>
    <property type="match status" value="1"/>
</dbReference>
<proteinExistence type="predicted"/>
<feature type="coiled-coil region" evidence="3">
    <location>
        <begin position="409"/>
        <end position="471"/>
    </location>
</feature>
<evidence type="ECO:0000313" key="6">
    <source>
        <dbReference type="EMBL" id="PFJ33161.1"/>
    </source>
</evidence>
<feature type="transmembrane region" description="Helical" evidence="4">
    <location>
        <begin position="63"/>
        <end position="81"/>
    </location>
</feature>
<evidence type="ECO:0000259" key="5">
    <source>
        <dbReference type="PROSITE" id="PS50111"/>
    </source>
</evidence>
<keyword evidence="3" id="KW-0175">Coiled coil</keyword>
<evidence type="ECO:0000256" key="1">
    <source>
        <dbReference type="ARBA" id="ARBA00023224"/>
    </source>
</evidence>
<protein>
    <recommendedName>
        <fullName evidence="5">Methyl-accepting transducer domain-containing protein</fullName>
    </recommendedName>
</protein>
<feature type="domain" description="Methyl-accepting transducer" evidence="5">
    <location>
        <begin position="209"/>
        <end position="455"/>
    </location>
</feature>
<reference evidence="6 7" key="1">
    <citation type="submission" date="2017-09" db="EMBL/GenBank/DDBJ databases">
        <title>Large-scale bioinformatics analysis of Bacillus genomes uncovers conserved roles of natural products in bacterial physiology.</title>
        <authorList>
            <consortium name="Agbiome Team Llc"/>
            <person name="Bleich R.M."/>
            <person name="Grubbs K.J."/>
            <person name="Santa Maria K.C."/>
            <person name="Allen S.E."/>
            <person name="Farag S."/>
            <person name="Shank E.A."/>
            <person name="Bowers A."/>
        </authorList>
    </citation>
    <scope>NUCLEOTIDE SEQUENCE [LARGE SCALE GENOMIC DNA]</scope>
    <source>
        <strain evidence="6 7">AFS085496</strain>
    </source>
</reference>
<keyword evidence="1 2" id="KW-0807">Transducer</keyword>
<name>A0A9X6WIB5_BACTU</name>
<evidence type="ECO:0000256" key="3">
    <source>
        <dbReference type="SAM" id="Coils"/>
    </source>
</evidence>
<evidence type="ECO:0000256" key="2">
    <source>
        <dbReference type="PROSITE-ProRule" id="PRU00284"/>
    </source>
</evidence>
<feature type="transmembrane region" description="Helical" evidence="4">
    <location>
        <begin position="142"/>
        <end position="163"/>
    </location>
</feature>
<dbReference type="GO" id="GO:0016020">
    <property type="term" value="C:membrane"/>
    <property type="evidence" value="ECO:0007669"/>
    <property type="project" value="InterPro"/>
</dbReference>
<dbReference type="PROSITE" id="PS50111">
    <property type="entry name" value="CHEMOTAXIS_TRANSDUC_2"/>
    <property type="match status" value="1"/>
</dbReference>
<dbReference type="Gene3D" id="1.10.287.950">
    <property type="entry name" value="Methyl-accepting chemotaxis protein"/>
    <property type="match status" value="1"/>
</dbReference>
<keyword evidence="4" id="KW-0472">Membrane</keyword>
<evidence type="ECO:0000256" key="4">
    <source>
        <dbReference type="SAM" id="Phobius"/>
    </source>
</evidence>